<keyword evidence="3" id="KW-0408">Iron</keyword>
<dbReference type="Pfam" id="PF04060">
    <property type="entry name" value="FeS"/>
    <property type="match status" value="1"/>
</dbReference>
<dbReference type="AlphaFoldDB" id="A0A9D1STA5"/>
<dbReference type="Pfam" id="PF13188">
    <property type="entry name" value="PAS_8"/>
    <property type="match status" value="1"/>
</dbReference>
<comment type="caution">
    <text evidence="7">The sequence shown here is derived from an EMBL/GenBank/DDBJ whole genome shotgun (WGS) entry which is preliminary data.</text>
</comment>
<evidence type="ECO:0000313" key="7">
    <source>
        <dbReference type="EMBL" id="HIU94001.1"/>
    </source>
</evidence>
<dbReference type="InterPro" id="IPR007202">
    <property type="entry name" value="4Fe-4S_dom"/>
</dbReference>
<evidence type="ECO:0000259" key="5">
    <source>
        <dbReference type="PROSITE" id="PS51379"/>
    </source>
</evidence>
<feature type="domain" description="4Fe-4S" evidence="6">
    <location>
        <begin position="303"/>
        <end position="364"/>
    </location>
</feature>
<keyword evidence="2" id="KW-0479">Metal-binding</keyword>
<dbReference type="Gene3D" id="3.40.950.10">
    <property type="entry name" value="Fe-only Hydrogenase (Larger Subunit), Chain L, domain 3"/>
    <property type="match status" value="1"/>
</dbReference>
<dbReference type="PANTHER" id="PTHR11615">
    <property type="entry name" value="NITRATE, FORMATE, IRON DEHYDROGENASE"/>
    <property type="match status" value="1"/>
</dbReference>
<dbReference type="Gene3D" id="3.30.450.20">
    <property type="entry name" value="PAS domain"/>
    <property type="match status" value="1"/>
</dbReference>
<accession>A0A9D1STA5</accession>
<dbReference type="InterPro" id="IPR035965">
    <property type="entry name" value="PAS-like_dom_sf"/>
</dbReference>
<evidence type="ECO:0000259" key="6">
    <source>
        <dbReference type="PROSITE" id="PS51656"/>
    </source>
</evidence>
<proteinExistence type="predicted"/>
<dbReference type="CDD" id="cd00130">
    <property type="entry name" value="PAS"/>
    <property type="match status" value="1"/>
</dbReference>
<dbReference type="SMART" id="SM00091">
    <property type="entry name" value="PAS"/>
    <property type="match status" value="1"/>
</dbReference>
<evidence type="ECO:0000256" key="1">
    <source>
        <dbReference type="ARBA" id="ARBA00022485"/>
    </source>
</evidence>
<dbReference type="InterPro" id="IPR017896">
    <property type="entry name" value="4Fe4S_Fe-S-bd"/>
</dbReference>
<dbReference type="EMBL" id="DVNZ01000079">
    <property type="protein sequence ID" value="HIU94001.1"/>
    <property type="molecule type" value="Genomic_DNA"/>
</dbReference>
<dbReference type="PROSITE" id="PS51656">
    <property type="entry name" value="4FE4S"/>
    <property type="match status" value="1"/>
</dbReference>
<dbReference type="InterPro" id="IPR004108">
    <property type="entry name" value="Fe_hydrogenase_lsu_C"/>
</dbReference>
<keyword evidence="1" id="KW-0004">4Fe-4S</keyword>
<reference evidence="7" key="1">
    <citation type="submission" date="2020-10" db="EMBL/GenBank/DDBJ databases">
        <authorList>
            <person name="Gilroy R."/>
        </authorList>
    </citation>
    <scope>NUCLEOTIDE SEQUENCE</scope>
    <source>
        <strain evidence="7">ChiGjej2B2-16831</strain>
    </source>
</reference>
<dbReference type="InterPro" id="IPR000014">
    <property type="entry name" value="PAS"/>
</dbReference>
<dbReference type="Proteomes" id="UP000824128">
    <property type="component" value="Unassembled WGS sequence"/>
</dbReference>
<evidence type="ECO:0000313" key="8">
    <source>
        <dbReference type="Proteomes" id="UP000824128"/>
    </source>
</evidence>
<dbReference type="SUPFAM" id="SSF53920">
    <property type="entry name" value="Fe-only hydrogenase"/>
    <property type="match status" value="1"/>
</dbReference>
<dbReference type="PROSITE" id="PS51379">
    <property type="entry name" value="4FE4S_FER_2"/>
    <property type="match status" value="1"/>
</dbReference>
<evidence type="ECO:0000256" key="2">
    <source>
        <dbReference type="ARBA" id="ARBA00022723"/>
    </source>
</evidence>
<dbReference type="InterPro" id="IPR009016">
    <property type="entry name" value="Fe_hydrogenase"/>
</dbReference>
<name>A0A9D1STA5_9FIRM</name>
<dbReference type="SUPFAM" id="SSF55785">
    <property type="entry name" value="PYP-like sensor domain (PAS domain)"/>
    <property type="match status" value="1"/>
</dbReference>
<evidence type="ECO:0000256" key="3">
    <source>
        <dbReference type="ARBA" id="ARBA00023004"/>
    </source>
</evidence>
<organism evidence="7 8">
    <name type="scientific">Candidatus Aphodomorpha intestinavium</name>
    <dbReference type="NCBI Taxonomy" id="2840672"/>
    <lineage>
        <taxon>Bacteria</taxon>
        <taxon>Bacillati</taxon>
        <taxon>Bacillota</taxon>
        <taxon>Clostridia</taxon>
        <taxon>Eubacteriales</taxon>
        <taxon>Candidatus Aphodomorpha</taxon>
    </lineage>
</organism>
<dbReference type="GO" id="GO:0046872">
    <property type="term" value="F:metal ion binding"/>
    <property type="evidence" value="ECO:0007669"/>
    <property type="project" value="UniProtKB-KW"/>
</dbReference>
<sequence length="516" mass="55932">MCGNCFVVCPQNAKQIRNDVPAAKALIASGAPVYVSLAPSFVANYAGATLASMDAALRALGFAGAEETALGATLVKREYDRMTHDGAHSVILSSCCHTVNLLVQKYYPAALPHLAHVLSPMQAHCTALKQAHPGCKTVFIGPCISKKDEAERYPGIVDCALTFEELTAWLSEAGVAVAPAPDTAAPGRARLFPTAGGILRTMAADNPDYTYLAVDGVENCMRVLEDVSEGRLDHCFIEMSACAGSCIGGPAMDRSRRAPVTEFRAVDRYAGREDFAVAQPEPAALEKRMEPIDARPPAPGGAAIEAVLHEMGKFTPEQELNCGSCGYDTCREKAAAVLQGKAELSMCLPYLAEKAQSFSESIIRSTPNAILVLSETLEIRQLNNAACHLFGVDDPHALIGEPVMRLLDPLPFLELQRSGRALQQKRLHLAAYKKHVDQTLVLDRASRLIICIMRDVTQEEAQREAREALSRTTIEVTDRVIEKQMRTVQEIASLLGETTAETKVALTRLKESLRYE</sequence>
<dbReference type="Gene3D" id="1.10.15.40">
    <property type="entry name" value="Electron transport complex subunit B, putative Fe-S cluster"/>
    <property type="match status" value="1"/>
</dbReference>
<evidence type="ECO:0000256" key="4">
    <source>
        <dbReference type="ARBA" id="ARBA00023014"/>
    </source>
</evidence>
<reference evidence="7" key="2">
    <citation type="journal article" date="2021" name="PeerJ">
        <title>Extensive microbial diversity within the chicken gut microbiome revealed by metagenomics and culture.</title>
        <authorList>
            <person name="Gilroy R."/>
            <person name="Ravi A."/>
            <person name="Getino M."/>
            <person name="Pursley I."/>
            <person name="Horton D.L."/>
            <person name="Alikhan N.F."/>
            <person name="Baker D."/>
            <person name="Gharbi K."/>
            <person name="Hall N."/>
            <person name="Watson M."/>
            <person name="Adriaenssens E.M."/>
            <person name="Foster-Nyarko E."/>
            <person name="Jarju S."/>
            <person name="Secka A."/>
            <person name="Antonio M."/>
            <person name="Oren A."/>
            <person name="Chaudhuri R.R."/>
            <person name="La Ragione R."/>
            <person name="Hildebrand F."/>
            <person name="Pallen M.J."/>
        </authorList>
    </citation>
    <scope>NUCLEOTIDE SEQUENCE</scope>
    <source>
        <strain evidence="7">ChiGjej2B2-16831</strain>
    </source>
</reference>
<dbReference type="GO" id="GO:0051539">
    <property type="term" value="F:4 iron, 4 sulfur cluster binding"/>
    <property type="evidence" value="ECO:0007669"/>
    <property type="project" value="UniProtKB-KW"/>
</dbReference>
<keyword evidence="4" id="KW-0411">Iron-sulfur</keyword>
<protein>
    <submittedName>
        <fullName evidence="7">PAS domain-containing protein</fullName>
    </submittedName>
</protein>
<dbReference type="InterPro" id="IPR050340">
    <property type="entry name" value="Cytosolic_Fe-S_CAF"/>
</dbReference>
<gene>
    <name evidence="7" type="ORF">IAD24_02465</name>
</gene>
<dbReference type="Pfam" id="PF02906">
    <property type="entry name" value="Fe_hyd_lg_C"/>
    <property type="match status" value="1"/>
</dbReference>
<feature type="domain" description="4Fe-4S ferredoxin-type" evidence="5">
    <location>
        <begin position="1"/>
        <end position="19"/>
    </location>
</feature>